<keyword evidence="2" id="KW-1185">Reference proteome</keyword>
<dbReference type="EMBL" id="AZEI01000007">
    <property type="protein sequence ID" value="KRL18319.1"/>
    <property type="molecule type" value="Genomic_DNA"/>
</dbReference>
<reference evidence="1 2" key="1">
    <citation type="journal article" date="2015" name="Genome Announc.">
        <title>Expanding the biotechnology potential of lactobacilli through comparative genomics of 213 strains and associated genera.</title>
        <authorList>
            <person name="Sun Z."/>
            <person name="Harris H.M."/>
            <person name="McCann A."/>
            <person name="Guo C."/>
            <person name="Argimon S."/>
            <person name="Zhang W."/>
            <person name="Yang X."/>
            <person name="Jeffery I.B."/>
            <person name="Cooney J.C."/>
            <person name="Kagawa T.F."/>
            <person name="Liu W."/>
            <person name="Song Y."/>
            <person name="Salvetti E."/>
            <person name="Wrobel A."/>
            <person name="Rasinkangas P."/>
            <person name="Parkhill J."/>
            <person name="Rea M.C."/>
            <person name="O'Sullivan O."/>
            <person name="Ritari J."/>
            <person name="Douillard F.P."/>
            <person name="Paul Ross R."/>
            <person name="Yang R."/>
            <person name="Briner A.E."/>
            <person name="Felis G.E."/>
            <person name="de Vos W.M."/>
            <person name="Barrangou R."/>
            <person name="Klaenhammer T.R."/>
            <person name="Caufield P.W."/>
            <person name="Cui Y."/>
            <person name="Zhang H."/>
            <person name="O'Toole P.W."/>
        </authorList>
    </citation>
    <scope>NUCLEOTIDE SEQUENCE [LARGE SCALE GENOMIC DNA]</scope>
    <source>
        <strain evidence="1 2">DSM 19907</strain>
    </source>
</reference>
<sequence length="50" mass="6154">MTSFQKQKMSRPQKEFKMKISSQNFFNYFFDGVLFRRIMYDTLVDDLMQS</sequence>
<organism evidence="1 2">
    <name type="scientific">Lentilactobacillus rapi DSM 19907 = JCM 15042</name>
    <dbReference type="NCBI Taxonomy" id="1423795"/>
    <lineage>
        <taxon>Bacteria</taxon>
        <taxon>Bacillati</taxon>
        <taxon>Bacillota</taxon>
        <taxon>Bacilli</taxon>
        <taxon>Lactobacillales</taxon>
        <taxon>Lactobacillaceae</taxon>
        <taxon>Lentilactobacillus</taxon>
    </lineage>
</organism>
<dbReference type="Proteomes" id="UP000051977">
    <property type="component" value="Unassembled WGS sequence"/>
</dbReference>
<accession>A0ABR5PG26</accession>
<gene>
    <name evidence="1" type="ORF">FD12_GL000026</name>
</gene>
<protein>
    <submittedName>
        <fullName evidence="1">Uncharacterized protein</fullName>
    </submittedName>
</protein>
<evidence type="ECO:0000313" key="1">
    <source>
        <dbReference type="EMBL" id="KRL18319.1"/>
    </source>
</evidence>
<name>A0ABR5PG26_9LACO</name>
<evidence type="ECO:0000313" key="2">
    <source>
        <dbReference type="Proteomes" id="UP000051977"/>
    </source>
</evidence>
<proteinExistence type="predicted"/>
<comment type="caution">
    <text evidence="1">The sequence shown here is derived from an EMBL/GenBank/DDBJ whole genome shotgun (WGS) entry which is preliminary data.</text>
</comment>